<keyword evidence="2" id="KW-1185">Reference proteome</keyword>
<organism evidence="3">
    <name type="scientific">Gongylonema pulchrum</name>
    <dbReference type="NCBI Taxonomy" id="637853"/>
    <lineage>
        <taxon>Eukaryota</taxon>
        <taxon>Metazoa</taxon>
        <taxon>Ecdysozoa</taxon>
        <taxon>Nematoda</taxon>
        <taxon>Chromadorea</taxon>
        <taxon>Rhabditida</taxon>
        <taxon>Spirurina</taxon>
        <taxon>Spiruromorpha</taxon>
        <taxon>Spiruroidea</taxon>
        <taxon>Gongylonematidae</taxon>
        <taxon>Gongylonema</taxon>
    </lineage>
</organism>
<reference evidence="1 2" key="2">
    <citation type="submission" date="2018-11" db="EMBL/GenBank/DDBJ databases">
        <authorList>
            <consortium name="Pathogen Informatics"/>
        </authorList>
    </citation>
    <scope>NUCLEOTIDE SEQUENCE [LARGE SCALE GENOMIC DNA]</scope>
</reference>
<evidence type="ECO:0000313" key="2">
    <source>
        <dbReference type="Proteomes" id="UP000271098"/>
    </source>
</evidence>
<accession>A0A183F0M8</accession>
<protein>
    <submittedName>
        <fullName evidence="3">Ovule protein</fullName>
    </submittedName>
</protein>
<evidence type="ECO:0000313" key="3">
    <source>
        <dbReference type="WBParaSite" id="GPUH_0002679901-mRNA-1"/>
    </source>
</evidence>
<dbReference type="WBParaSite" id="GPUH_0002679901-mRNA-1">
    <property type="protein sequence ID" value="GPUH_0002679901-mRNA-1"/>
    <property type="gene ID" value="GPUH_0002679901"/>
</dbReference>
<dbReference type="EMBL" id="UYRT01113876">
    <property type="protein sequence ID" value="VDN49446.1"/>
    <property type="molecule type" value="Genomic_DNA"/>
</dbReference>
<dbReference type="AlphaFoldDB" id="A0A183F0M8"/>
<sequence length="115" mass="13663">MCKHWLSKGYKQLENLVSSVCLVIQAGLQNQKKDWLSEDGSKNITVNPIPDWHDLEKRPHEKCGIECLQRLDKDPHAKEFVRYSPYMIPLLMGWKRKVFSGNICFYCFYQDFNFF</sequence>
<dbReference type="OrthoDB" id="10468524at2759"/>
<evidence type="ECO:0000313" key="1">
    <source>
        <dbReference type="EMBL" id="VDN49446.1"/>
    </source>
</evidence>
<gene>
    <name evidence="1" type="ORF">GPUH_LOCUS26769</name>
</gene>
<name>A0A183F0M8_9BILA</name>
<reference evidence="3" key="1">
    <citation type="submission" date="2016-06" db="UniProtKB">
        <authorList>
            <consortium name="WormBaseParasite"/>
        </authorList>
    </citation>
    <scope>IDENTIFICATION</scope>
</reference>
<proteinExistence type="predicted"/>
<dbReference type="Proteomes" id="UP000271098">
    <property type="component" value="Unassembled WGS sequence"/>
</dbReference>